<dbReference type="Proteomes" id="UP001164963">
    <property type="component" value="Chromosome"/>
</dbReference>
<sequence>MNGTRVFESLNAEWDVVCAEPGHAETVLGWLREGGIPLADTATAGGLSEVLAELGRRGRAQGRGHSDRWLRVLLERAGGEGAGALLAARVVVQAMVPAAMRLTRRLQAGRDFDETGQVVLACLFQVVRCFPLGRTSGAAANLLLETLHLASRELKAEGAEYDVVLYPFLDEVLVGEPAVDDPAEAVWAGVLGQRAVQAGLLRDGEGIDGARGELVELLVWAVDAGRMDVGRARLIAEETRAGAQRAGVSAVAWRKRRSRAVRQMRAVAEQWVQAA</sequence>
<reference evidence="1" key="1">
    <citation type="journal article" date="2022" name="Front. Microbiol.">
        <title>Mirubactin C rescues the lethal effect of cell wall biosynthesis mutations in Bacillus subtilis.</title>
        <authorList>
            <person name="Kepplinger B."/>
            <person name="Wen X."/>
            <person name="Tyler A.R."/>
            <person name="Kim B.Y."/>
            <person name="Brown J."/>
            <person name="Banks P."/>
            <person name="Dashti Y."/>
            <person name="Mackenzie E.S."/>
            <person name="Wills C."/>
            <person name="Kawai Y."/>
            <person name="Waldron K.J."/>
            <person name="Allenby N.E.E."/>
            <person name="Wu L.J."/>
            <person name="Hall M.J."/>
            <person name="Errington J."/>
        </authorList>
    </citation>
    <scope>NUCLEOTIDE SEQUENCE</scope>
    <source>
        <strain evidence="1">MDA8-470</strain>
    </source>
</reference>
<dbReference type="RefSeq" id="WP_265546869.1">
    <property type="nucleotide sequence ID" value="NZ_CP098740.1"/>
</dbReference>
<keyword evidence="2" id="KW-1185">Reference proteome</keyword>
<accession>A0ABY6Q1W4</accession>
<evidence type="ECO:0000313" key="1">
    <source>
        <dbReference type="EMBL" id="UZK58270.1"/>
    </source>
</evidence>
<dbReference type="EMBL" id="CP098740">
    <property type="protein sequence ID" value="UZK58270.1"/>
    <property type="molecule type" value="Genomic_DNA"/>
</dbReference>
<protein>
    <submittedName>
        <fullName evidence="1">Uncharacterized protein</fullName>
    </submittedName>
</protein>
<evidence type="ECO:0000313" key="2">
    <source>
        <dbReference type="Proteomes" id="UP001164963"/>
    </source>
</evidence>
<gene>
    <name evidence="1" type="ORF">NEH16_33070</name>
</gene>
<proteinExistence type="predicted"/>
<name>A0ABY6Q1W4_9ACTN</name>
<organism evidence="1 2">
    <name type="scientific">Streptomyces drozdowiczii</name>
    <dbReference type="NCBI Taxonomy" id="202862"/>
    <lineage>
        <taxon>Bacteria</taxon>
        <taxon>Bacillati</taxon>
        <taxon>Actinomycetota</taxon>
        <taxon>Actinomycetes</taxon>
        <taxon>Kitasatosporales</taxon>
        <taxon>Streptomycetaceae</taxon>
        <taxon>Streptomyces</taxon>
    </lineage>
</organism>